<reference evidence="3 4" key="1">
    <citation type="submission" date="2019-08" db="EMBL/GenBank/DDBJ databases">
        <title>Genome sequence of Gillisia hiemivivida IC154 (type strain).</title>
        <authorList>
            <person name="Bowman J.P."/>
        </authorList>
    </citation>
    <scope>NUCLEOTIDE SEQUENCE [LARGE SCALE GENOMIC DNA]</scope>
    <source>
        <strain evidence="3 4">IC154</strain>
    </source>
</reference>
<dbReference type="GO" id="GO:0080120">
    <property type="term" value="P:CAAX-box protein maturation"/>
    <property type="evidence" value="ECO:0007669"/>
    <property type="project" value="UniProtKB-ARBA"/>
</dbReference>
<feature type="transmembrane region" description="Helical" evidence="1">
    <location>
        <begin position="142"/>
        <end position="159"/>
    </location>
</feature>
<accession>A0A5C6ZPR3</accession>
<feature type="domain" description="CAAX prenyl protease 2/Lysostaphin resistance protein A-like" evidence="2">
    <location>
        <begin position="79"/>
        <end position="205"/>
    </location>
</feature>
<keyword evidence="3" id="KW-0482">Metalloprotease</keyword>
<keyword evidence="1" id="KW-0812">Transmembrane</keyword>
<keyword evidence="1" id="KW-0472">Membrane</keyword>
<dbReference type="GO" id="GO:0006508">
    <property type="term" value="P:proteolysis"/>
    <property type="evidence" value="ECO:0007669"/>
    <property type="project" value="UniProtKB-KW"/>
</dbReference>
<dbReference type="OrthoDB" id="847268at2"/>
<organism evidence="3 4">
    <name type="scientific">Gillisia hiemivivida</name>
    <dbReference type="NCBI Taxonomy" id="291190"/>
    <lineage>
        <taxon>Bacteria</taxon>
        <taxon>Pseudomonadati</taxon>
        <taxon>Bacteroidota</taxon>
        <taxon>Flavobacteriia</taxon>
        <taxon>Flavobacteriales</taxon>
        <taxon>Flavobacteriaceae</taxon>
        <taxon>Gillisia</taxon>
    </lineage>
</organism>
<feature type="transmembrane region" description="Helical" evidence="1">
    <location>
        <begin position="77"/>
        <end position="102"/>
    </location>
</feature>
<dbReference type="GO" id="GO:0008237">
    <property type="term" value="F:metallopeptidase activity"/>
    <property type="evidence" value="ECO:0007669"/>
    <property type="project" value="UniProtKB-KW"/>
</dbReference>
<dbReference type="InterPro" id="IPR003675">
    <property type="entry name" value="Rce1/LyrA-like_dom"/>
</dbReference>
<feature type="transmembrane region" description="Helical" evidence="1">
    <location>
        <begin position="36"/>
        <end position="57"/>
    </location>
</feature>
<feature type="transmembrane region" description="Helical" evidence="1">
    <location>
        <begin position="165"/>
        <end position="188"/>
    </location>
</feature>
<dbReference type="RefSeq" id="WP_146933563.1">
    <property type="nucleotide sequence ID" value="NZ_CBCSHZ010000021.1"/>
</dbReference>
<dbReference type="GO" id="GO:0004175">
    <property type="term" value="F:endopeptidase activity"/>
    <property type="evidence" value="ECO:0007669"/>
    <property type="project" value="UniProtKB-ARBA"/>
</dbReference>
<name>A0A5C6ZPR3_9FLAO</name>
<evidence type="ECO:0000259" key="2">
    <source>
        <dbReference type="Pfam" id="PF02517"/>
    </source>
</evidence>
<gene>
    <name evidence="3" type="ORF">ES724_12940</name>
</gene>
<dbReference type="EMBL" id="VORY01000018">
    <property type="protein sequence ID" value="TXD92679.1"/>
    <property type="molecule type" value="Genomic_DNA"/>
</dbReference>
<dbReference type="AlphaFoldDB" id="A0A5C6ZPR3"/>
<evidence type="ECO:0000313" key="4">
    <source>
        <dbReference type="Proteomes" id="UP000321367"/>
    </source>
</evidence>
<feature type="transmembrane region" description="Helical" evidence="1">
    <location>
        <begin position="200"/>
        <end position="218"/>
    </location>
</feature>
<keyword evidence="3" id="KW-0645">Protease</keyword>
<comment type="caution">
    <text evidence="3">The sequence shown here is derived from an EMBL/GenBank/DDBJ whole genome shotgun (WGS) entry which is preliminary data.</text>
</comment>
<evidence type="ECO:0000256" key="1">
    <source>
        <dbReference type="SAM" id="Phobius"/>
    </source>
</evidence>
<protein>
    <submittedName>
        <fullName evidence="3">CPBP family intramembrane metalloprotease</fullName>
    </submittedName>
</protein>
<evidence type="ECO:0000313" key="3">
    <source>
        <dbReference type="EMBL" id="TXD92679.1"/>
    </source>
</evidence>
<keyword evidence="3" id="KW-0378">Hydrolase</keyword>
<proteinExistence type="predicted"/>
<keyword evidence="4" id="KW-1185">Reference proteome</keyword>
<sequence length="432" mass="50514">MIKSIKETFYDLLIFLRNPREREDLNQNLGLKIKQLLSILVIDVVLMIFLTIIISGIEEMGLIDTGSHKIIKLIQELPIWGFMFLIVIIVPIIEEIIFRLYLRFKDNLPIQFLILLASITGNKNKERTQNFLLNKWKKFYKGIFYSSALVFAFVHITNYEYSRTLMFFIPLLLMPQFIVGLLIGYLRLRYGLKWGIYLHSLHNLIFIGTSLIFLAGPIEKVNTVNEKYSLKIEEVGLGRHEIEYSKFDSQSVDIKNVRLKTLISLLLKKEESLIEFNSVDKSNQKININFEKFSNKIENRSTIFKELKSVYKFKMAKRNILQDSWTIQIVDTISLFKHMGNSSGSSSAQISKTMIILKNMNLTQLTNVLASSYDKQFHTNQFISEKFNFKIQKSSFKDLKYSLKSDYGLILKMNRREVEKIRINFNNNENGT</sequence>
<dbReference type="Proteomes" id="UP000321367">
    <property type="component" value="Unassembled WGS sequence"/>
</dbReference>
<dbReference type="Pfam" id="PF02517">
    <property type="entry name" value="Rce1-like"/>
    <property type="match status" value="1"/>
</dbReference>
<keyword evidence="1" id="KW-1133">Transmembrane helix</keyword>